<keyword evidence="1" id="KW-0472">Membrane</keyword>
<comment type="caution">
    <text evidence="2">The sequence shown here is derived from an EMBL/GenBank/DDBJ whole genome shotgun (WGS) entry which is preliminary data.</text>
</comment>
<gene>
    <name evidence="2" type="ORF">D8798_06775</name>
</gene>
<protein>
    <submittedName>
        <fullName evidence="2">Uncharacterized protein</fullName>
    </submittedName>
</protein>
<evidence type="ECO:0000256" key="1">
    <source>
        <dbReference type="SAM" id="Phobius"/>
    </source>
</evidence>
<organism evidence="2 3">
    <name type="scientific">Streptococcus cristatus</name>
    <dbReference type="NCBI Taxonomy" id="45634"/>
    <lineage>
        <taxon>Bacteria</taxon>
        <taxon>Bacillati</taxon>
        <taxon>Bacillota</taxon>
        <taxon>Bacilli</taxon>
        <taxon>Lactobacillales</taxon>
        <taxon>Streptococcaceae</taxon>
        <taxon>Streptococcus</taxon>
    </lineage>
</organism>
<proteinExistence type="predicted"/>
<dbReference type="RefSeq" id="WP_239191135.1">
    <property type="nucleotide sequence ID" value="NZ_JAKREO010000001.1"/>
</dbReference>
<dbReference type="Proteomes" id="UP000272213">
    <property type="component" value="Unassembled WGS sequence"/>
</dbReference>
<keyword evidence="1" id="KW-1133">Transmembrane helix</keyword>
<evidence type="ECO:0000313" key="3">
    <source>
        <dbReference type="Proteomes" id="UP000272213"/>
    </source>
</evidence>
<sequence length="47" mass="5304">MTKLSPLQQQADQDLNIIALLTGLSFTGYLFYREQLLALIHQTSIPV</sequence>
<dbReference type="EMBL" id="RJPM01000005">
    <property type="protein sequence ID" value="RSJ75954.1"/>
    <property type="molecule type" value="Genomic_DNA"/>
</dbReference>
<reference evidence="2 3" key="1">
    <citation type="submission" date="2018-11" db="EMBL/GenBank/DDBJ databases">
        <title>Species Designations Belie Phenotypic and Genotypic Heterogeneity in Oral Streptococci.</title>
        <authorList>
            <person name="Velsko I."/>
        </authorList>
    </citation>
    <scope>NUCLEOTIDE SEQUENCE [LARGE SCALE GENOMIC DNA]</scope>
    <source>
        <strain evidence="2 3">BCA6</strain>
    </source>
</reference>
<accession>A0A428GGL7</accession>
<dbReference type="AlphaFoldDB" id="A0A428GGL7"/>
<name>A0A428GGL7_STRCR</name>
<keyword evidence="1" id="KW-0812">Transmembrane</keyword>
<evidence type="ECO:0000313" key="2">
    <source>
        <dbReference type="EMBL" id="RSJ75954.1"/>
    </source>
</evidence>
<feature type="transmembrane region" description="Helical" evidence="1">
    <location>
        <begin position="15"/>
        <end position="32"/>
    </location>
</feature>